<feature type="transmembrane region" description="Helical" evidence="1">
    <location>
        <begin position="169"/>
        <end position="185"/>
    </location>
</feature>
<dbReference type="PROSITE" id="PS50887">
    <property type="entry name" value="GGDEF"/>
    <property type="match status" value="1"/>
</dbReference>
<dbReference type="InterPro" id="IPR001633">
    <property type="entry name" value="EAL_dom"/>
</dbReference>
<reference evidence="4" key="1">
    <citation type="submission" date="2021-01" db="EMBL/GenBank/DDBJ databases">
        <title>Rhizobium sp. strain KVB221 16S ribosomal RNA gene Genome sequencing and assembly.</title>
        <authorList>
            <person name="Kang M."/>
        </authorList>
    </citation>
    <scope>NUCLEOTIDE SEQUENCE</scope>
    <source>
        <strain evidence="4">KVB221</strain>
    </source>
</reference>
<dbReference type="PANTHER" id="PTHR44757:SF2">
    <property type="entry name" value="BIOFILM ARCHITECTURE MAINTENANCE PROTEIN MBAA"/>
    <property type="match status" value="1"/>
</dbReference>
<dbReference type="NCBIfam" id="TIGR00254">
    <property type="entry name" value="GGDEF"/>
    <property type="match status" value="1"/>
</dbReference>
<dbReference type="InterPro" id="IPR000160">
    <property type="entry name" value="GGDEF_dom"/>
</dbReference>
<dbReference type="Proteomes" id="UP000633219">
    <property type="component" value="Unassembled WGS sequence"/>
</dbReference>
<dbReference type="InterPro" id="IPR029787">
    <property type="entry name" value="Nucleotide_cyclase"/>
</dbReference>
<keyword evidence="5" id="KW-1185">Reference proteome</keyword>
<keyword evidence="1" id="KW-0472">Membrane</keyword>
<name>A0A937CNI4_9HYPH</name>
<sequence>MKRSRAPDVLHGAEPGRFDVIQALAKYNARRVKQMIVAINFLIVLSIVNNLIFERGIWLTIAAASVFCVLFVARRFYDNENPSAAQFIFLWTIFSAVTYITWMGDGLRDQIILGNSIALVFAAILATPKHFAIMYVAVILNAVALGIANENHWVDFGAFYFDWSNVGDAVMLYSVTAVTVFMLANDMRHLLSRYNSEYRKAKASEDEIFRLANHDPLTGLPNLFMAEKKYRDHYAAAGSPKVSLFVIGLDNLRVVNDSLGHVFGDSVLKTVAERLTELATPECFVFRIGGDVFGIMTEAAVEPEVVANIAEMIRKKIAEPLGSGHQFIMLTCSIGAAIREDGAFEFARLRREADIAMYKAKTAGRNVVKLYDETMSNQAIASVTMAANLKTAIDRHEFSLYFQPKIDLDTGKIKGAEALLRWFPEGGDPVPPDQFIPVAESTGMIVEIGEWVIREACLQCKRIHELGSPDFAVAVNISAVQFKRGNLEHIVLDALYVSGLESKYLELELTESLLLEDEYDIKGQISRLAAKGLTFSLDDFGKGYSNLGNLSKFDIATLKIDQSFVFAMFDTTQDSALVEAIVRMGKSLGLKIVAEGVETQRAANILGLLGVDFGQGYYWSKPLPVDDFICYAGIGKEASKAVSA</sequence>
<feature type="transmembrane region" description="Helical" evidence="1">
    <location>
        <begin position="84"/>
        <end position="104"/>
    </location>
</feature>
<comment type="caution">
    <text evidence="4">The sequence shown here is derived from an EMBL/GenBank/DDBJ whole genome shotgun (WGS) entry which is preliminary data.</text>
</comment>
<feature type="transmembrane region" description="Helical" evidence="1">
    <location>
        <begin position="58"/>
        <end position="77"/>
    </location>
</feature>
<evidence type="ECO:0000313" key="4">
    <source>
        <dbReference type="EMBL" id="MBL0372009.1"/>
    </source>
</evidence>
<dbReference type="AlphaFoldDB" id="A0A937CNI4"/>
<dbReference type="Pfam" id="PF00990">
    <property type="entry name" value="GGDEF"/>
    <property type="match status" value="1"/>
</dbReference>
<dbReference type="Gene3D" id="3.30.70.270">
    <property type="match status" value="1"/>
</dbReference>
<dbReference type="RefSeq" id="WP_201655905.1">
    <property type="nucleotide sequence ID" value="NZ_JAEQNC010000004.1"/>
</dbReference>
<dbReference type="SUPFAM" id="SSF55073">
    <property type="entry name" value="Nucleotide cyclase"/>
    <property type="match status" value="1"/>
</dbReference>
<dbReference type="SUPFAM" id="SSF141868">
    <property type="entry name" value="EAL domain-like"/>
    <property type="match status" value="1"/>
</dbReference>
<feature type="domain" description="GGDEF" evidence="3">
    <location>
        <begin position="240"/>
        <end position="373"/>
    </location>
</feature>
<dbReference type="EMBL" id="JAEQNC010000004">
    <property type="protein sequence ID" value="MBL0372009.1"/>
    <property type="molecule type" value="Genomic_DNA"/>
</dbReference>
<feature type="transmembrane region" description="Helical" evidence="1">
    <location>
        <begin position="35"/>
        <end position="52"/>
    </location>
</feature>
<dbReference type="InterPro" id="IPR035919">
    <property type="entry name" value="EAL_sf"/>
</dbReference>
<dbReference type="InterPro" id="IPR043128">
    <property type="entry name" value="Rev_trsase/Diguanyl_cyclase"/>
</dbReference>
<dbReference type="CDD" id="cd01948">
    <property type="entry name" value="EAL"/>
    <property type="match status" value="1"/>
</dbReference>
<evidence type="ECO:0000259" key="2">
    <source>
        <dbReference type="PROSITE" id="PS50883"/>
    </source>
</evidence>
<keyword evidence="1" id="KW-0812">Transmembrane</keyword>
<keyword evidence="1" id="KW-1133">Transmembrane helix</keyword>
<accession>A0A937CNI4</accession>
<dbReference type="Pfam" id="PF00563">
    <property type="entry name" value="EAL"/>
    <property type="match status" value="1"/>
</dbReference>
<feature type="domain" description="EAL" evidence="2">
    <location>
        <begin position="382"/>
        <end position="636"/>
    </location>
</feature>
<feature type="transmembrane region" description="Helical" evidence="1">
    <location>
        <begin position="132"/>
        <end position="149"/>
    </location>
</feature>
<dbReference type="SMART" id="SM00052">
    <property type="entry name" value="EAL"/>
    <property type="match status" value="1"/>
</dbReference>
<dbReference type="SMART" id="SM00267">
    <property type="entry name" value="GGDEF"/>
    <property type="match status" value="1"/>
</dbReference>
<protein>
    <submittedName>
        <fullName evidence="4">GGDEF domain-containing protein</fullName>
    </submittedName>
</protein>
<proteinExistence type="predicted"/>
<dbReference type="InterPro" id="IPR052155">
    <property type="entry name" value="Biofilm_reg_signaling"/>
</dbReference>
<dbReference type="PROSITE" id="PS50883">
    <property type="entry name" value="EAL"/>
    <property type="match status" value="1"/>
</dbReference>
<dbReference type="PANTHER" id="PTHR44757">
    <property type="entry name" value="DIGUANYLATE CYCLASE DGCP"/>
    <property type="match status" value="1"/>
</dbReference>
<gene>
    <name evidence="4" type="ORF">JJB09_08210</name>
</gene>
<evidence type="ECO:0000256" key="1">
    <source>
        <dbReference type="SAM" id="Phobius"/>
    </source>
</evidence>
<dbReference type="CDD" id="cd01949">
    <property type="entry name" value="GGDEF"/>
    <property type="match status" value="1"/>
</dbReference>
<evidence type="ECO:0000313" key="5">
    <source>
        <dbReference type="Proteomes" id="UP000633219"/>
    </source>
</evidence>
<organism evidence="4 5">
    <name type="scientific">Rhizobium setariae</name>
    <dbReference type="NCBI Taxonomy" id="2801340"/>
    <lineage>
        <taxon>Bacteria</taxon>
        <taxon>Pseudomonadati</taxon>
        <taxon>Pseudomonadota</taxon>
        <taxon>Alphaproteobacteria</taxon>
        <taxon>Hyphomicrobiales</taxon>
        <taxon>Rhizobiaceae</taxon>
        <taxon>Rhizobium/Agrobacterium group</taxon>
        <taxon>Rhizobium</taxon>
    </lineage>
</organism>
<evidence type="ECO:0000259" key="3">
    <source>
        <dbReference type="PROSITE" id="PS50887"/>
    </source>
</evidence>
<dbReference type="Gene3D" id="3.20.20.450">
    <property type="entry name" value="EAL domain"/>
    <property type="match status" value="1"/>
</dbReference>